<keyword evidence="1" id="KW-0880">Kelch repeat</keyword>
<gene>
    <name evidence="5" type="ORF">BG011_002578</name>
</gene>
<feature type="compositionally biased region" description="Low complexity" evidence="4">
    <location>
        <begin position="652"/>
        <end position="674"/>
    </location>
</feature>
<dbReference type="GO" id="GO:0005829">
    <property type="term" value="C:cytosol"/>
    <property type="evidence" value="ECO:0007669"/>
    <property type="project" value="TreeGrafter"/>
</dbReference>
<proteinExistence type="predicted"/>
<evidence type="ECO:0000256" key="2">
    <source>
        <dbReference type="ARBA" id="ARBA00022737"/>
    </source>
</evidence>
<reference evidence="5" key="1">
    <citation type="journal article" date="2020" name="Fungal Divers.">
        <title>Resolving the Mortierellaceae phylogeny through synthesis of multi-gene phylogenetics and phylogenomics.</title>
        <authorList>
            <person name="Vandepol N."/>
            <person name="Liber J."/>
            <person name="Desiro A."/>
            <person name="Na H."/>
            <person name="Kennedy M."/>
            <person name="Barry K."/>
            <person name="Grigoriev I.V."/>
            <person name="Miller A.N."/>
            <person name="O'Donnell K."/>
            <person name="Stajich J.E."/>
            <person name="Bonito G."/>
        </authorList>
    </citation>
    <scope>NUCLEOTIDE SEQUENCE</scope>
    <source>
        <strain evidence="5">KOD948</strain>
    </source>
</reference>
<feature type="compositionally biased region" description="Polar residues" evidence="4">
    <location>
        <begin position="355"/>
        <end position="369"/>
    </location>
</feature>
<dbReference type="EMBL" id="JAAAJA010000184">
    <property type="protein sequence ID" value="KAG0259530.1"/>
    <property type="molecule type" value="Genomic_DNA"/>
</dbReference>
<dbReference type="OrthoDB" id="10250130at2759"/>
<comment type="caution">
    <text evidence="5">The sequence shown here is derived from an EMBL/GenBank/DDBJ whole genome shotgun (WGS) entry which is preliminary data.</text>
</comment>
<dbReference type="Proteomes" id="UP000726737">
    <property type="component" value="Unassembled WGS sequence"/>
</dbReference>
<feature type="compositionally biased region" description="Low complexity" evidence="4">
    <location>
        <begin position="769"/>
        <end position="779"/>
    </location>
</feature>
<dbReference type="Gene3D" id="3.30.710.10">
    <property type="entry name" value="Potassium Channel Kv1.1, Chain A"/>
    <property type="match status" value="1"/>
</dbReference>
<feature type="compositionally biased region" description="Basic and acidic residues" evidence="4">
    <location>
        <begin position="557"/>
        <end position="566"/>
    </location>
</feature>
<feature type="region of interest" description="Disordered" evidence="4">
    <location>
        <begin position="1117"/>
        <end position="1143"/>
    </location>
</feature>
<feature type="compositionally biased region" description="Low complexity" evidence="4">
    <location>
        <begin position="1304"/>
        <end position="1339"/>
    </location>
</feature>
<evidence type="ECO:0000256" key="1">
    <source>
        <dbReference type="ARBA" id="ARBA00022441"/>
    </source>
</evidence>
<dbReference type="InterPro" id="IPR011333">
    <property type="entry name" value="SKP1/BTB/POZ_sf"/>
</dbReference>
<feature type="region of interest" description="Disordered" evidence="4">
    <location>
        <begin position="131"/>
        <end position="150"/>
    </location>
</feature>
<keyword evidence="2" id="KW-0677">Repeat</keyword>
<feature type="compositionally biased region" description="Low complexity" evidence="4">
    <location>
        <begin position="382"/>
        <end position="400"/>
    </location>
</feature>
<dbReference type="GO" id="GO:0005739">
    <property type="term" value="C:mitochondrion"/>
    <property type="evidence" value="ECO:0007669"/>
    <property type="project" value="TreeGrafter"/>
</dbReference>
<feature type="coiled-coil region" evidence="3">
    <location>
        <begin position="1249"/>
        <end position="1276"/>
    </location>
</feature>
<protein>
    <recommendedName>
        <fullName evidence="7">BTB domain-containing protein</fullName>
    </recommendedName>
</protein>
<sequence>MATSVPKSAKDTQLAGGQTLDHPMNQDQHTAASIDAVADATVAWTLDSFPRPSDTLPPSIIPTACSPAQRRMLAAAAPHRRIQSQGHLVFPTLAMASAVSLPQAYNANTLANSLSPMARSTSMPVTQEQQAHTTAQQTAVGAERERETYTLSDRTSTLIQTRGHIPPHLIGSTSVIHNNRMYLFGGKAVGKDPTNDLYVLDLDTLVWVYIDQRQHQRHSSEDVFQTQEEDDDQSVPTSTAAAPLQPGYRQHPLSMYVQRSSDTPIIGHNTAGTADSIPQARYYHSAVLVTAPPLLDSNGALVGWGDEDAAHMVVFGGRGAGGMEGFETCLNDTHILDLNTLCWIPTGLNVPHDQVTGQTSFPDSQTQHRPSIATVGTPGIRPSPTSSSNNSFSSNQSTLSEQTNPYLKAPLTTHPKHGPVHHYTPRPRYAHVASLSGDHIVIFGGRDQNKEHIKEISVLDLRRYVWMIGGDYNEEYSQCLSSVASTEERPMARRRRRYLECLTAEKLPEGASLLSTSSVNLSTPPSGLLSQTSSKASSPLSSSASSTLLPLLNPRENSWHRGEGHPFELVSSQPDPRQRFKSESSQATSLEQDDKIWGQEVKLQENLNLVKTHGLVGLGMDPEISKAMAQSAGVHMTTEEAFARARQPSTGTTKTASLAQATTSSSASTFSSGSERSKIRSHSPLTSPLQSPSLSRTQTSRSSSQSSTPVTHAIPAKFFSKTNGSIFDLDDLATTIAREKKGPKSQSSKFKDGSSSRSQSNRDRDGQSERSSSARVSMESSRRGSGTMDDTTLGGSQKDTESFHKSDKRRSLDSAMDIASLSLSRIDGSEHGYSKSPRAPAAVSQPLYMFSGHPESHHKPRFIFLKAQESSDSSDFTADKASFNIKHEWTALDVGSGMSGGAENLFPPRMLFPVGHIVDHYFLLSGVSLVDHPTSATPLEAGQVPHDSTGAASTLSHCKRNSYSVWMHHLHNHHWTQLELSKNLSVGDWSQSVLDRQGNFLYIVGQTNSSNRQDADEVLAPEDLVEQDSPQQATAFTHMIKVDLEGFGICPAVDEASIGSAGVKLGLQMLKDGIGADVVLVSSVDGGRVRVNSGIVGQRWGYFQTLMEERQRIRTMEVEERQSKKNTALHEDGASVSEDHRDEAESSQYFMGSNSTMSAKSLASKQWYLRDHPAEIAVPETTPVLVGFLQYIYTNELAATHQRKLKTLYGLLLLAHFYDLTRLQQLVRRELYQQLNASNAPAICEQGEEAEAKRRLEFAMSRLEEIEEERKRKSSIMANQTLLQQAQQQHGMLSPGSRGGPVISNSNAASYSHYSGHTHRTGSTSSNPTSSNSTPGLSTIGRFFRHREEPVESVGPVN</sequence>
<feature type="compositionally biased region" description="Basic and acidic residues" evidence="4">
    <location>
        <begin position="798"/>
        <end position="811"/>
    </location>
</feature>
<dbReference type="Pfam" id="PF01344">
    <property type="entry name" value="Kelch_1"/>
    <property type="match status" value="1"/>
</dbReference>
<dbReference type="InterPro" id="IPR015915">
    <property type="entry name" value="Kelch-typ_b-propeller"/>
</dbReference>
<evidence type="ECO:0000256" key="3">
    <source>
        <dbReference type="SAM" id="Coils"/>
    </source>
</evidence>
<evidence type="ECO:0000313" key="6">
    <source>
        <dbReference type="Proteomes" id="UP000726737"/>
    </source>
</evidence>
<evidence type="ECO:0000256" key="4">
    <source>
        <dbReference type="SAM" id="MobiDB-lite"/>
    </source>
</evidence>
<feature type="region of interest" description="Disordered" evidence="4">
    <location>
        <begin position="354"/>
        <end position="401"/>
    </location>
</feature>
<dbReference type="InterPro" id="IPR006652">
    <property type="entry name" value="Kelch_1"/>
</dbReference>
<keyword evidence="6" id="KW-1185">Reference proteome</keyword>
<keyword evidence="3" id="KW-0175">Coiled coil</keyword>
<dbReference type="GO" id="GO:0045454">
    <property type="term" value="P:cell redox homeostasis"/>
    <property type="evidence" value="ECO:0007669"/>
    <property type="project" value="TreeGrafter"/>
</dbReference>
<accession>A0A9P6Q312</accession>
<feature type="region of interest" description="Disordered" evidence="4">
    <location>
        <begin position="1284"/>
        <end position="1358"/>
    </location>
</feature>
<evidence type="ECO:0008006" key="7">
    <source>
        <dbReference type="Google" id="ProtNLM"/>
    </source>
</evidence>
<feature type="compositionally biased region" description="Low complexity" evidence="4">
    <location>
        <begin position="515"/>
        <end position="552"/>
    </location>
</feature>
<organism evidence="5 6">
    <name type="scientific">Mortierella polycephala</name>
    <dbReference type="NCBI Taxonomy" id="41804"/>
    <lineage>
        <taxon>Eukaryota</taxon>
        <taxon>Fungi</taxon>
        <taxon>Fungi incertae sedis</taxon>
        <taxon>Mucoromycota</taxon>
        <taxon>Mortierellomycotina</taxon>
        <taxon>Mortierellomycetes</taxon>
        <taxon>Mortierellales</taxon>
        <taxon>Mortierellaceae</taxon>
        <taxon>Mortierella</taxon>
    </lineage>
</organism>
<feature type="region of interest" description="Disordered" evidence="4">
    <location>
        <begin position="644"/>
        <end position="710"/>
    </location>
</feature>
<evidence type="ECO:0000313" key="5">
    <source>
        <dbReference type="EMBL" id="KAG0259530.1"/>
    </source>
</evidence>
<feature type="compositionally biased region" description="Polar residues" evidence="4">
    <location>
        <begin position="788"/>
        <end position="797"/>
    </location>
</feature>
<dbReference type="Gene3D" id="2.120.10.80">
    <property type="entry name" value="Kelch-type beta propeller"/>
    <property type="match status" value="3"/>
</dbReference>
<dbReference type="PANTHER" id="PTHR43503:SF2">
    <property type="entry name" value="NEGATIVE REGULATOR OF SPORULATION MDS3-RELATED"/>
    <property type="match status" value="1"/>
</dbReference>
<feature type="compositionally biased region" description="Basic and acidic residues" evidence="4">
    <location>
        <begin position="749"/>
        <end position="768"/>
    </location>
</feature>
<feature type="region of interest" description="Disordered" evidence="4">
    <location>
        <begin position="515"/>
        <end position="593"/>
    </location>
</feature>
<feature type="region of interest" description="Disordered" evidence="4">
    <location>
        <begin position="1"/>
        <end position="25"/>
    </location>
</feature>
<feature type="compositionally biased region" description="Low complexity" evidence="4">
    <location>
        <begin position="682"/>
        <end position="709"/>
    </location>
</feature>
<feature type="region of interest" description="Disordered" evidence="4">
    <location>
        <begin position="738"/>
        <end position="811"/>
    </location>
</feature>
<name>A0A9P6Q312_9FUNG</name>
<dbReference type="SUPFAM" id="SSF54695">
    <property type="entry name" value="POZ domain"/>
    <property type="match status" value="1"/>
</dbReference>
<dbReference type="SUPFAM" id="SSF117281">
    <property type="entry name" value="Kelch motif"/>
    <property type="match status" value="1"/>
</dbReference>
<dbReference type="PANTHER" id="PTHR43503">
    <property type="entry name" value="MCG48959-RELATED"/>
    <property type="match status" value="1"/>
</dbReference>
<feature type="region of interest" description="Disordered" evidence="4">
    <location>
        <begin position="218"/>
        <end position="246"/>
    </location>
</feature>